<dbReference type="EMBL" id="CP012748">
    <property type="protein sequence ID" value="ALL69920.1"/>
    <property type="molecule type" value="Genomic_DNA"/>
</dbReference>
<reference evidence="2 3" key="1">
    <citation type="journal article" date="2014" name="Genome Announc.">
        <title>Draft Genome Sequence of the Haloacid-Degrading Burkholderia caribensis Strain MBA4.</title>
        <authorList>
            <person name="Pan Y."/>
            <person name="Kong K.F."/>
            <person name="Tsang J.S."/>
        </authorList>
    </citation>
    <scope>NUCLEOTIDE SEQUENCE [LARGE SCALE GENOMIC DNA]</scope>
    <source>
        <strain evidence="2 3">MBA4</strain>
        <plasmid evidence="3">Plasmid</plasmid>
    </source>
</reference>
<dbReference type="PANTHER" id="PTHR42870:SF1">
    <property type="entry name" value="NON-SPECIFIC LIPID-TRANSFER PROTEIN-LIKE 2"/>
    <property type="match status" value="1"/>
</dbReference>
<dbReference type="SUPFAM" id="SSF53901">
    <property type="entry name" value="Thiolase-like"/>
    <property type="match status" value="2"/>
</dbReference>
<dbReference type="InterPro" id="IPR055140">
    <property type="entry name" value="Thiolase_C_2"/>
</dbReference>
<dbReference type="CDD" id="cd00829">
    <property type="entry name" value="SCP-x_thiolase"/>
    <property type="match status" value="1"/>
</dbReference>
<evidence type="ECO:0000313" key="3">
    <source>
        <dbReference type="Proteomes" id="UP000019146"/>
    </source>
</evidence>
<evidence type="ECO:0000313" key="2">
    <source>
        <dbReference type="EMBL" id="ALL69920.1"/>
    </source>
</evidence>
<evidence type="ECO:0000259" key="1">
    <source>
        <dbReference type="Pfam" id="PF22691"/>
    </source>
</evidence>
<organism evidence="2 3">
    <name type="scientific">Paraburkholderia caribensis MBA4</name>
    <dbReference type="NCBI Taxonomy" id="1323664"/>
    <lineage>
        <taxon>Bacteria</taxon>
        <taxon>Pseudomonadati</taxon>
        <taxon>Pseudomonadota</taxon>
        <taxon>Betaproteobacteria</taxon>
        <taxon>Burkholderiales</taxon>
        <taxon>Burkholderiaceae</taxon>
        <taxon>Paraburkholderia</taxon>
    </lineage>
</organism>
<dbReference type="InterPro" id="IPR016039">
    <property type="entry name" value="Thiolase-like"/>
</dbReference>
<dbReference type="GeneID" id="69973442"/>
<dbReference type="KEGG" id="bcai:K788_0001719"/>
<proteinExistence type="predicted"/>
<dbReference type="Proteomes" id="UP000019146">
    <property type="component" value="Plasmid unnamed"/>
</dbReference>
<dbReference type="RefSeq" id="WP_035995183.1">
    <property type="nucleotide sequence ID" value="NZ_CP012748.1"/>
</dbReference>
<dbReference type="Gene3D" id="3.40.47.10">
    <property type="match status" value="1"/>
</dbReference>
<dbReference type="PANTHER" id="PTHR42870">
    <property type="entry name" value="ACETYL-COA C-ACETYLTRANSFERASE"/>
    <property type="match status" value="1"/>
</dbReference>
<dbReference type="PIRSF" id="PIRSF000429">
    <property type="entry name" value="Ac-CoA_Ac_transf"/>
    <property type="match status" value="1"/>
</dbReference>
<dbReference type="InterPro" id="IPR002155">
    <property type="entry name" value="Thiolase"/>
</dbReference>
<gene>
    <name evidence="2" type="ORF">K788_0001719</name>
</gene>
<protein>
    <submittedName>
        <fullName evidence="2">Putative thiolase</fullName>
    </submittedName>
</protein>
<keyword evidence="2" id="KW-0614">Plasmid</keyword>
<geneLocation type="plasmid" evidence="3"/>
<dbReference type="AlphaFoldDB" id="A0A0P0RM29"/>
<sequence length="394" mass="42767">MNGWKAAQPSPSLRRAAAVVGVGHSDWVGDWKRVRNGEKPTDSYGYGAAAFRAALADAGIGKDEIDGLIAGPTTAYERMSEVLGIDPRWGDQADAVLSVAQAVMAIEAGLAETIALVYGNDQRSAQIQYGGPQAMGGDAFLSYVYHAPWGLTSQGALYALTFRAFCEARGFDPLDLGHVAVAQRAWSSMNPNAVMRKTITFDEYCASRHICEPLRLFDYCMINDGGVALIVTTAERASRFAKPPVYIEALGRRDLNRGATSLEPRLTDFYLPAQQDCARQAYDMAGFGPTDIDLFQVYDSFSVHVPLALEGYGYCAVGDAGRFLREEGIGPNGRLPTNTGGGHLSESYMQGWAHQIECVRQLRGECGERQVPDCRHAHYTSDVAGKAVSIIYSR</sequence>
<dbReference type="GO" id="GO:0003988">
    <property type="term" value="F:acetyl-CoA C-acyltransferase activity"/>
    <property type="evidence" value="ECO:0007669"/>
    <property type="project" value="UniProtKB-ARBA"/>
</dbReference>
<feature type="domain" description="Thiolase C-terminal" evidence="1">
    <location>
        <begin position="267"/>
        <end position="381"/>
    </location>
</feature>
<dbReference type="Pfam" id="PF22691">
    <property type="entry name" value="Thiolase_C_1"/>
    <property type="match status" value="1"/>
</dbReference>
<name>A0A0P0RM29_9BURK</name>
<accession>A0A0P0RM29</accession>